<evidence type="ECO:0000259" key="1">
    <source>
        <dbReference type="Pfam" id="PF08337"/>
    </source>
</evidence>
<accession>A0A673L7E5</accession>
<gene>
    <name evidence="3" type="primary">LOC107726992</name>
</gene>
<feature type="domain" description="Plexin cytoplasmic RhoGTPase-binding" evidence="2">
    <location>
        <begin position="228"/>
        <end position="329"/>
    </location>
</feature>
<dbReference type="InterPro" id="IPR046800">
    <property type="entry name" value="Plexin_RBD"/>
</dbReference>
<name>A0A673L7E5_9TELE</name>
<dbReference type="GO" id="GO:0005886">
    <property type="term" value="C:plasma membrane"/>
    <property type="evidence" value="ECO:0007669"/>
    <property type="project" value="TreeGrafter"/>
</dbReference>
<dbReference type="Pfam" id="PF20170">
    <property type="entry name" value="Plexin_RBD"/>
    <property type="match status" value="1"/>
</dbReference>
<dbReference type="GO" id="GO:0002116">
    <property type="term" value="C:semaphorin receptor complex"/>
    <property type="evidence" value="ECO:0007669"/>
    <property type="project" value="TreeGrafter"/>
</dbReference>
<dbReference type="Ensembl" id="ENSSRHT00000076897.1">
    <property type="protein sequence ID" value="ENSSRHP00000074859.1"/>
    <property type="gene ID" value="ENSSRHG00000037070.1"/>
</dbReference>
<dbReference type="InterPro" id="IPR013548">
    <property type="entry name" value="Plexin_cytoplasmic_RasGAP_dom"/>
</dbReference>
<dbReference type="GO" id="GO:0007162">
    <property type="term" value="P:negative regulation of cell adhesion"/>
    <property type="evidence" value="ECO:0007669"/>
    <property type="project" value="TreeGrafter"/>
</dbReference>
<dbReference type="GO" id="GO:0008360">
    <property type="term" value="P:regulation of cell shape"/>
    <property type="evidence" value="ECO:0007669"/>
    <property type="project" value="TreeGrafter"/>
</dbReference>
<dbReference type="PANTHER" id="PTHR22625:SF59">
    <property type="entry name" value="PLEXIN-B1 ISOFORM X1"/>
    <property type="match status" value="1"/>
</dbReference>
<organism evidence="3 4">
    <name type="scientific">Sinocyclocheilus rhinocerous</name>
    <dbReference type="NCBI Taxonomy" id="307959"/>
    <lineage>
        <taxon>Eukaryota</taxon>
        <taxon>Metazoa</taxon>
        <taxon>Chordata</taxon>
        <taxon>Craniata</taxon>
        <taxon>Vertebrata</taxon>
        <taxon>Euteleostomi</taxon>
        <taxon>Actinopterygii</taxon>
        <taxon>Neopterygii</taxon>
        <taxon>Teleostei</taxon>
        <taxon>Ostariophysi</taxon>
        <taxon>Cypriniformes</taxon>
        <taxon>Cyprinidae</taxon>
        <taxon>Cyprininae</taxon>
        <taxon>Sinocyclocheilus</taxon>
    </lineage>
</organism>
<evidence type="ECO:0000313" key="4">
    <source>
        <dbReference type="Proteomes" id="UP000472270"/>
    </source>
</evidence>
<reference evidence="3" key="1">
    <citation type="submission" date="2025-08" db="UniProtKB">
        <authorList>
            <consortium name="Ensembl"/>
        </authorList>
    </citation>
    <scope>IDENTIFICATION</scope>
</reference>
<proteinExistence type="predicted"/>
<feature type="domain" description="Plexin cytoplasmic RasGAP" evidence="1">
    <location>
        <begin position="56"/>
        <end position="583"/>
    </location>
</feature>
<reference evidence="3" key="2">
    <citation type="submission" date="2025-09" db="UniProtKB">
        <authorList>
            <consortium name="Ensembl"/>
        </authorList>
    </citation>
    <scope>IDENTIFICATION</scope>
</reference>
<dbReference type="GO" id="GO:0017154">
    <property type="term" value="F:semaphorin receptor activity"/>
    <property type="evidence" value="ECO:0007669"/>
    <property type="project" value="InterPro"/>
</dbReference>
<keyword evidence="4" id="KW-1185">Reference proteome</keyword>
<dbReference type="GO" id="GO:0050772">
    <property type="term" value="P:positive regulation of axonogenesis"/>
    <property type="evidence" value="ECO:0007669"/>
    <property type="project" value="TreeGrafter"/>
</dbReference>
<dbReference type="FunFam" id="1.10.506.10:FF:000012">
    <property type="entry name" value="Plexin B1"/>
    <property type="match status" value="1"/>
</dbReference>
<dbReference type="InterPro" id="IPR031148">
    <property type="entry name" value="Plexin"/>
</dbReference>
<dbReference type="Gene3D" id="1.10.506.10">
    <property type="entry name" value="GTPase Activation - p120gap, domain 1"/>
    <property type="match status" value="1"/>
</dbReference>
<protein>
    <submittedName>
        <fullName evidence="3">Plexin-B1-like</fullName>
    </submittedName>
</protein>
<evidence type="ECO:0000259" key="2">
    <source>
        <dbReference type="Pfam" id="PF20170"/>
    </source>
</evidence>
<dbReference type="Pfam" id="PF08337">
    <property type="entry name" value="Plexin_cytopl"/>
    <property type="match status" value="1"/>
</dbReference>
<dbReference type="CDD" id="cd12793">
    <property type="entry name" value="RasGAP_plexin_B1"/>
    <property type="match status" value="1"/>
</dbReference>
<dbReference type="SUPFAM" id="SSF48350">
    <property type="entry name" value="GTPase activation domain, GAP"/>
    <property type="match status" value="1"/>
</dbReference>
<dbReference type="GO" id="GO:0048675">
    <property type="term" value="P:axon extension"/>
    <property type="evidence" value="ECO:0007669"/>
    <property type="project" value="TreeGrafter"/>
</dbReference>
<dbReference type="GO" id="GO:0030334">
    <property type="term" value="P:regulation of cell migration"/>
    <property type="evidence" value="ECO:0007669"/>
    <property type="project" value="TreeGrafter"/>
</dbReference>
<dbReference type="Proteomes" id="UP000472270">
    <property type="component" value="Unassembled WGS sequence"/>
</dbReference>
<dbReference type="AlphaFoldDB" id="A0A673L7E5"/>
<dbReference type="InterPro" id="IPR008936">
    <property type="entry name" value="Rho_GTPase_activation_prot"/>
</dbReference>
<dbReference type="PANTHER" id="PTHR22625">
    <property type="entry name" value="PLEXIN"/>
    <property type="match status" value="1"/>
</dbReference>
<dbReference type="FunFam" id="1.10.506.10:FF:000010">
    <property type="entry name" value="Plexin B1"/>
    <property type="match status" value="1"/>
</dbReference>
<dbReference type="Gene3D" id="3.10.20.90">
    <property type="entry name" value="Phosphatidylinositol 3-kinase Catalytic Subunit, Chain A, domain 1"/>
    <property type="match status" value="1"/>
</dbReference>
<evidence type="ECO:0000313" key="3">
    <source>
        <dbReference type="Ensembl" id="ENSSRHP00000074859.1"/>
    </source>
</evidence>
<sequence>MNLIVKRKSKQALRDYKKVQIQLENLETSVRDRCKKEFTDLMTEMMDVSSDLMGSGIPVLDYRKYSERIFFPGHRDSPLRRDLDVPACRRATVEQGLVQLSNLLNSKLFLTKFIHTLEAQRTFSPRDRAYVASLLTVALHGKLEYFTDILKTLLSHLVEQYTTKNPKLMLRRTESVVEKLLTNWMSICLYTFLRDTAGEAFYMLFRAIKHQVDKGPVDAVSGKAKYTLNDNRLLREDVEYRTLSQTVPTKVLDCDTITQVKEKIVEQTLKGTSYSQRPSADSVHLEWRAGMAGHLILSDQDLTSVVQGSWKRLNTLQHYKVPDGATVTLVSRQSKQIHHDSHDYIPGETYKPKYFKENRVKQWHLVKAGEEAELPKHRRGSLRDKERERAKAIPEIYLTRLLSVKGTLQKFVDDLFTVILSTSQPVPLAVKYFFDLLDDQAAQHNITDPETIHIWKTNSLPLRFWINILKNPQFIFDVQASDNVDAVLSVIAQTFMDSCTIADHKLGRDSPINKLLYARDIPRYKQMVERYYSDIRQTIPVSDQEMNSSLAELSRVSYGHLPINHLVALHELYKYINKYYDQIITALEEDSTAQKMQLGYRLQQIAAAVENKVTDL</sequence>